<dbReference type="GO" id="GO:0006631">
    <property type="term" value="P:fatty acid metabolic process"/>
    <property type="evidence" value="ECO:0007669"/>
    <property type="project" value="TreeGrafter"/>
</dbReference>
<dbReference type="InterPro" id="IPR000873">
    <property type="entry name" value="AMP-dep_synth/lig_dom"/>
</dbReference>
<comment type="similarity">
    <text evidence="1">Belongs to the ATP-dependent AMP-binding enzyme family.</text>
</comment>
<comment type="caution">
    <text evidence="4">The sequence shown here is derived from an EMBL/GenBank/DDBJ whole genome shotgun (WGS) entry which is preliminary data.</text>
</comment>
<accession>A0AAP3XRC2</accession>
<dbReference type="EMBL" id="JARGEQ010000091">
    <property type="protein sequence ID" value="MDF1586544.1"/>
    <property type="molecule type" value="Genomic_DNA"/>
</dbReference>
<feature type="domain" description="AMP-dependent synthetase/ligase" evidence="2">
    <location>
        <begin position="10"/>
        <end position="350"/>
    </location>
</feature>
<dbReference type="InterPro" id="IPR025110">
    <property type="entry name" value="AMP-bd_C"/>
</dbReference>
<dbReference type="CDD" id="cd04433">
    <property type="entry name" value="AFD_class_I"/>
    <property type="match status" value="1"/>
</dbReference>
<dbReference type="SUPFAM" id="SSF56801">
    <property type="entry name" value="Acetyl-CoA synthetase-like"/>
    <property type="match status" value="1"/>
</dbReference>
<reference evidence="4 5" key="1">
    <citation type="submission" date="2023-03" db="EMBL/GenBank/DDBJ databases">
        <title>YIM 152171 draft genome.</title>
        <authorList>
            <person name="Yang Z."/>
        </authorList>
    </citation>
    <scope>NUCLEOTIDE SEQUENCE [LARGE SCALE GENOMIC DNA]</scope>
    <source>
        <strain evidence="4 5">YIM 152171</strain>
    </source>
</reference>
<evidence type="ECO:0000259" key="2">
    <source>
        <dbReference type="Pfam" id="PF00501"/>
    </source>
</evidence>
<dbReference type="Pfam" id="PF00501">
    <property type="entry name" value="AMP-binding"/>
    <property type="match status" value="1"/>
</dbReference>
<dbReference type="InterPro" id="IPR045851">
    <property type="entry name" value="AMP-bd_C_sf"/>
</dbReference>
<dbReference type="Gene3D" id="3.30.300.30">
    <property type="match status" value="1"/>
</dbReference>
<dbReference type="InterPro" id="IPR042099">
    <property type="entry name" value="ANL_N_sf"/>
</dbReference>
<dbReference type="Proteomes" id="UP001301140">
    <property type="component" value="Unassembled WGS sequence"/>
</dbReference>
<sequence length="488" mass="51498">MPLNVSDGLARQARERPYAVAVLARGQPVHFATLERAVRRAAAAFVARGVTPGQTVGLTFGRPLWHLVAALALARIGAVQVALAPTDPPAMRRATARELGVVLVAGDVADAGEAGLPVLHSDPAWLAKAGEVAAGPRHEGGCQPFMICHSSGTTGTRKTFTLSHADMLARWRRHPAATAVRAEDVFFSPARLDFATCKSALFWCLGQGATIVFDRCASSEELAGLLDRHQVTWSVITPNGLAGLARLAMGSRAIRFPHLRVLTVGGSIVPDGLRRAALERVSGNLLVSYGTNEAGIIAQVMGEDALRHPATVGRALDGVSWEIVDGQDRPVAPGTPGHLRVAGEGVVKGYADAATSTRAVRGGWLYPGDVLSADSEGRLTFHGRSDDMMIFDGINVFPAEVENVLLDHPSVREAAAFPLSEQAGDQMPMAAVVAHGPVGEAALLAHCRDRLGLRAPRRVMVLDAMPRNVDGKILKRELAARLTPGGSA</sequence>
<organism evidence="4 5">
    <name type="scientific">Marinimicrococcus flavescens</name>
    <dbReference type="NCBI Taxonomy" id="3031815"/>
    <lineage>
        <taxon>Bacteria</taxon>
        <taxon>Pseudomonadati</taxon>
        <taxon>Pseudomonadota</taxon>
        <taxon>Alphaproteobacteria</taxon>
        <taxon>Geminicoccales</taxon>
        <taxon>Geminicoccaceae</taxon>
        <taxon>Marinimicrococcus</taxon>
    </lineage>
</organism>
<dbReference type="PANTHER" id="PTHR43201">
    <property type="entry name" value="ACYL-COA SYNTHETASE"/>
    <property type="match status" value="1"/>
</dbReference>
<dbReference type="RefSeq" id="WP_327788959.1">
    <property type="nucleotide sequence ID" value="NZ_JARGEQ010000091.1"/>
</dbReference>
<dbReference type="Gene3D" id="3.40.50.12780">
    <property type="entry name" value="N-terminal domain of ligase-like"/>
    <property type="match status" value="1"/>
</dbReference>
<evidence type="ECO:0000313" key="4">
    <source>
        <dbReference type="EMBL" id="MDF1586544.1"/>
    </source>
</evidence>
<feature type="domain" description="AMP-binding enzyme C-terminal" evidence="3">
    <location>
        <begin position="400"/>
        <end position="472"/>
    </location>
</feature>
<proteinExistence type="inferred from homology"/>
<evidence type="ECO:0000313" key="5">
    <source>
        <dbReference type="Proteomes" id="UP001301140"/>
    </source>
</evidence>
<keyword evidence="5" id="KW-1185">Reference proteome</keyword>
<gene>
    <name evidence="4" type="ORF">PZ740_09120</name>
</gene>
<name>A0AAP3XRC2_9PROT</name>
<evidence type="ECO:0000259" key="3">
    <source>
        <dbReference type="Pfam" id="PF13193"/>
    </source>
</evidence>
<dbReference type="Pfam" id="PF13193">
    <property type="entry name" value="AMP-binding_C"/>
    <property type="match status" value="1"/>
</dbReference>
<dbReference type="AlphaFoldDB" id="A0AAP3XRC2"/>
<protein>
    <submittedName>
        <fullName evidence="4">Class I adenylate-forming enzyme family protein</fullName>
    </submittedName>
</protein>
<dbReference type="GO" id="GO:0031956">
    <property type="term" value="F:medium-chain fatty acid-CoA ligase activity"/>
    <property type="evidence" value="ECO:0007669"/>
    <property type="project" value="TreeGrafter"/>
</dbReference>
<dbReference type="PANTHER" id="PTHR43201:SF8">
    <property type="entry name" value="ACYL-COA SYNTHETASE FAMILY MEMBER 3"/>
    <property type="match status" value="1"/>
</dbReference>
<evidence type="ECO:0000256" key="1">
    <source>
        <dbReference type="ARBA" id="ARBA00006432"/>
    </source>
</evidence>